<reference evidence="2" key="1">
    <citation type="submission" date="2020-03" db="EMBL/GenBank/DDBJ databases">
        <title>A high-quality chromosome-level genome assembly of a woody plant with both climbing and erect habits, Rhamnella rubrinervis.</title>
        <authorList>
            <person name="Lu Z."/>
            <person name="Yang Y."/>
            <person name="Zhu X."/>
            <person name="Sun Y."/>
        </authorList>
    </citation>
    <scope>NUCLEOTIDE SEQUENCE</scope>
    <source>
        <strain evidence="2">BYM</strain>
        <tissue evidence="2">Leaf</tissue>
    </source>
</reference>
<keyword evidence="3" id="KW-1185">Reference proteome</keyword>
<proteinExistence type="predicted"/>
<dbReference type="PANTHER" id="PTHR34724">
    <property type="entry name" value="OS12G0596101 PROTEIN"/>
    <property type="match status" value="1"/>
</dbReference>
<evidence type="ECO:0000313" key="3">
    <source>
        <dbReference type="Proteomes" id="UP000796880"/>
    </source>
</evidence>
<dbReference type="AlphaFoldDB" id="A0A8K0DY80"/>
<dbReference type="OrthoDB" id="88410at2759"/>
<feature type="region of interest" description="Disordered" evidence="1">
    <location>
        <begin position="48"/>
        <end position="69"/>
    </location>
</feature>
<gene>
    <name evidence="2" type="ORF">FNV43_RR17136</name>
</gene>
<evidence type="ECO:0000256" key="1">
    <source>
        <dbReference type="SAM" id="MobiDB-lite"/>
    </source>
</evidence>
<dbReference type="PANTHER" id="PTHR34724:SF2">
    <property type="entry name" value="OS12G0596101 PROTEIN"/>
    <property type="match status" value="1"/>
</dbReference>
<dbReference type="Proteomes" id="UP000796880">
    <property type="component" value="Unassembled WGS sequence"/>
</dbReference>
<evidence type="ECO:0000313" key="2">
    <source>
        <dbReference type="EMBL" id="KAF3438861.1"/>
    </source>
</evidence>
<comment type="caution">
    <text evidence="2">The sequence shown here is derived from an EMBL/GenBank/DDBJ whole genome shotgun (WGS) entry which is preliminary data.</text>
</comment>
<dbReference type="EMBL" id="VOIH02000008">
    <property type="protein sequence ID" value="KAF3438861.1"/>
    <property type="molecule type" value="Genomic_DNA"/>
</dbReference>
<accession>A0A8K0DY80</accession>
<organism evidence="2 3">
    <name type="scientific">Rhamnella rubrinervis</name>
    <dbReference type="NCBI Taxonomy" id="2594499"/>
    <lineage>
        <taxon>Eukaryota</taxon>
        <taxon>Viridiplantae</taxon>
        <taxon>Streptophyta</taxon>
        <taxon>Embryophyta</taxon>
        <taxon>Tracheophyta</taxon>
        <taxon>Spermatophyta</taxon>
        <taxon>Magnoliopsida</taxon>
        <taxon>eudicotyledons</taxon>
        <taxon>Gunneridae</taxon>
        <taxon>Pentapetalae</taxon>
        <taxon>rosids</taxon>
        <taxon>fabids</taxon>
        <taxon>Rosales</taxon>
        <taxon>Rhamnaceae</taxon>
        <taxon>rhamnoid group</taxon>
        <taxon>Rhamneae</taxon>
        <taxon>Rhamnella</taxon>
    </lineage>
</organism>
<sequence>MCFPVSCKKCGKQSWGGCGKHLRSVYDRIDNGNHCMCRSWPGIAIVIPSQGTTPSQNPPPASSGTTAAAPAAEKLTRPFGWHLDASDAGQYVVVILVSWWGCS</sequence>
<protein>
    <submittedName>
        <fullName evidence="2">Uncharacterized protein</fullName>
    </submittedName>
</protein>
<name>A0A8K0DY80_9ROSA</name>